<feature type="non-terminal residue" evidence="1">
    <location>
        <position position="426"/>
    </location>
</feature>
<evidence type="ECO:0000313" key="1">
    <source>
        <dbReference type="EMBL" id="KPV53613.1"/>
    </source>
</evidence>
<keyword evidence="2" id="KW-1185">Reference proteome</keyword>
<accession>A0A0N8PST4</accession>
<sequence length="426" mass="47747">MESKIGLAGDMGSQKRAALQHARIIRPDQGSYIGLAGNMSGAVRGAVDREARQERRRTSATHRSLGDQATGVIGQHAVIFSAFHYDVTPYVETARGGFICPDPQALRWRPGREAFCSRATRQLPYMIDSSGYGRWRGEAPQWAHSLEVYFAARELTDPDGWAAFDDPESRTRTLDWLRATVASYPRDADPASGNFWPIYSMLWSWNANARLDEQRLAPCFRRGVPLHAYIPFTSTQVRPTPTTLERLAYQAIANAQRAALDPDLRWMAMRTGRVMIGGMAQSPCHRLVRGLYGAQLYYQLARDVPDIKVWLLGQASAYVVNSLGVLGLLDKIWLDGSWFIQNACTNTIPIVQDGLITMLSLGKGRFGESAREIQTFFTTEEKMGAHARSLLSARAGLIQWPPEPDVRPIDLRDLKQRVAVKQHYQQ</sequence>
<comment type="caution">
    <text evidence="1">The sequence shown here is derived from an EMBL/GenBank/DDBJ whole genome shotgun (WGS) entry which is preliminary data.</text>
</comment>
<dbReference type="AlphaFoldDB" id="A0A0N8PST4"/>
<gene>
    <name evidence="1" type="ORF">SE17_08630</name>
</gene>
<protein>
    <submittedName>
        <fullName evidence="1">Uncharacterized protein</fullName>
    </submittedName>
</protein>
<evidence type="ECO:0000313" key="2">
    <source>
        <dbReference type="Proteomes" id="UP000050509"/>
    </source>
</evidence>
<dbReference type="Proteomes" id="UP000050509">
    <property type="component" value="Unassembled WGS sequence"/>
</dbReference>
<dbReference type="EMBL" id="LJCR01000218">
    <property type="protein sequence ID" value="KPV53613.1"/>
    <property type="molecule type" value="Genomic_DNA"/>
</dbReference>
<reference evidence="1 2" key="1">
    <citation type="submission" date="2015-09" db="EMBL/GenBank/DDBJ databases">
        <title>Draft genome sequence of Kouleothrix aurantiaca JCM 19913.</title>
        <authorList>
            <person name="Hemp J."/>
        </authorList>
    </citation>
    <scope>NUCLEOTIDE SEQUENCE [LARGE SCALE GENOMIC DNA]</scope>
    <source>
        <strain evidence="1 2">COM-B</strain>
    </source>
</reference>
<proteinExistence type="predicted"/>
<organism evidence="1 2">
    <name type="scientific">Kouleothrix aurantiaca</name>
    <dbReference type="NCBI Taxonomy" id="186479"/>
    <lineage>
        <taxon>Bacteria</taxon>
        <taxon>Bacillati</taxon>
        <taxon>Chloroflexota</taxon>
        <taxon>Chloroflexia</taxon>
        <taxon>Chloroflexales</taxon>
        <taxon>Roseiflexineae</taxon>
        <taxon>Roseiflexaceae</taxon>
        <taxon>Kouleothrix</taxon>
    </lineage>
</organism>
<name>A0A0N8PST4_9CHLR</name>